<evidence type="ECO:0000313" key="4">
    <source>
        <dbReference type="Proteomes" id="UP000325577"/>
    </source>
</evidence>
<organism evidence="3 4">
    <name type="scientific">Nyssa sinensis</name>
    <dbReference type="NCBI Taxonomy" id="561372"/>
    <lineage>
        <taxon>Eukaryota</taxon>
        <taxon>Viridiplantae</taxon>
        <taxon>Streptophyta</taxon>
        <taxon>Embryophyta</taxon>
        <taxon>Tracheophyta</taxon>
        <taxon>Spermatophyta</taxon>
        <taxon>Magnoliopsida</taxon>
        <taxon>eudicotyledons</taxon>
        <taxon>Gunneridae</taxon>
        <taxon>Pentapetalae</taxon>
        <taxon>asterids</taxon>
        <taxon>Cornales</taxon>
        <taxon>Nyssaceae</taxon>
        <taxon>Nyssa</taxon>
    </lineage>
</organism>
<reference evidence="3 4" key="1">
    <citation type="submission" date="2019-09" db="EMBL/GenBank/DDBJ databases">
        <title>A chromosome-level genome assembly of the Chinese tupelo Nyssa sinensis.</title>
        <authorList>
            <person name="Yang X."/>
            <person name="Kang M."/>
            <person name="Yang Y."/>
            <person name="Xiong H."/>
            <person name="Wang M."/>
            <person name="Zhang Z."/>
            <person name="Wang Z."/>
            <person name="Wu H."/>
            <person name="Ma T."/>
            <person name="Liu J."/>
            <person name="Xi Z."/>
        </authorList>
    </citation>
    <scope>NUCLEOTIDE SEQUENCE [LARGE SCALE GENOMIC DNA]</scope>
    <source>
        <strain evidence="3">J267</strain>
        <tissue evidence="3">Leaf</tissue>
    </source>
</reference>
<dbReference type="OrthoDB" id="1922544at2759"/>
<evidence type="ECO:0000313" key="3">
    <source>
        <dbReference type="EMBL" id="KAA8526210.1"/>
    </source>
</evidence>
<feature type="region of interest" description="Disordered" evidence="1">
    <location>
        <begin position="278"/>
        <end position="298"/>
    </location>
</feature>
<dbReference type="Pfam" id="PF12776">
    <property type="entry name" value="Myb_DNA-bind_3"/>
    <property type="match status" value="1"/>
</dbReference>
<evidence type="ECO:0000259" key="2">
    <source>
        <dbReference type="Pfam" id="PF12776"/>
    </source>
</evidence>
<sequence length="393" mass="44357">MLSAQIKIRGNALIVDQVWPSFGSTSETLRDREFVHRFVCAPVVIRRSSIVRCASFGGHRLHVNRRLLSSRQSSSQSHRFLFEMDSEASEHQRKQERLRTRWTVSLDKIFADLVVEQIQLGNRRNNVFDKKTWNHIRNEFNKQTDLNFNNNQLRKHLDVLRTRYYNLKSAFDQNDFAMEDSCCIGFDLWENIGAHPKPETNKIKDCPIYGQLCTIFADSGGDGKYAQSSHYEELDKSLGANPAALTSCPESGNPHPKTPSSGFAQGHASSAEYVGKNIAERKRKRPSETGSCSGQSRRGQEIIDAMAEAMLGMVAASKLRIVAKPQSDDRFTITNCIKALDEINGIQDAVYFTALDLFEDANLRETFLSLKGNKIRLTWLQGKCSSATSNQGR</sequence>
<name>A0A5J5A6X9_9ASTE</name>
<feature type="compositionally biased region" description="Polar residues" evidence="1">
    <location>
        <begin position="288"/>
        <end position="297"/>
    </location>
</feature>
<protein>
    <recommendedName>
        <fullName evidence="2">Myb/SANT-like domain-containing protein</fullName>
    </recommendedName>
</protein>
<accession>A0A5J5A6X9</accession>
<proteinExistence type="predicted"/>
<evidence type="ECO:0000256" key="1">
    <source>
        <dbReference type="SAM" id="MobiDB-lite"/>
    </source>
</evidence>
<feature type="region of interest" description="Disordered" evidence="1">
    <location>
        <begin position="242"/>
        <end position="266"/>
    </location>
</feature>
<dbReference type="Proteomes" id="UP000325577">
    <property type="component" value="Linkage Group LG3"/>
</dbReference>
<feature type="domain" description="Myb/SANT-like" evidence="2">
    <location>
        <begin position="101"/>
        <end position="177"/>
    </location>
</feature>
<gene>
    <name evidence="3" type="ORF">F0562_008051</name>
</gene>
<dbReference type="InterPro" id="IPR024752">
    <property type="entry name" value="Myb/SANT-like_dom"/>
</dbReference>
<dbReference type="EMBL" id="CM018046">
    <property type="protein sequence ID" value="KAA8526210.1"/>
    <property type="molecule type" value="Genomic_DNA"/>
</dbReference>
<dbReference type="PANTHER" id="PTHR47584">
    <property type="match status" value="1"/>
</dbReference>
<dbReference type="AlphaFoldDB" id="A0A5J5A6X9"/>
<keyword evidence="4" id="KW-1185">Reference proteome</keyword>
<dbReference type="PANTHER" id="PTHR47584:SF2">
    <property type="entry name" value="L10-INTERACTING MYB DOMAIN-CONTAINING PROTEIN-LIKE"/>
    <property type="match status" value="1"/>
</dbReference>
<dbReference type="InterPro" id="IPR045026">
    <property type="entry name" value="LIMYB"/>
</dbReference>